<dbReference type="Pfam" id="PF12680">
    <property type="entry name" value="SnoaL_2"/>
    <property type="match status" value="1"/>
</dbReference>
<dbReference type="OrthoDB" id="1115105at2"/>
<dbReference type="InterPro" id="IPR037401">
    <property type="entry name" value="SnoaL-like"/>
</dbReference>
<feature type="domain" description="SnoaL-like" evidence="1">
    <location>
        <begin position="15"/>
        <end position="117"/>
    </location>
</feature>
<keyword evidence="3" id="KW-1185">Reference proteome</keyword>
<proteinExistence type="predicted"/>
<dbReference type="InterPro" id="IPR032710">
    <property type="entry name" value="NTF2-like_dom_sf"/>
</dbReference>
<evidence type="ECO:0000259" key="1">
    <source>
        <dbReference type="Pfam" id="PF12680"/>
    </source>
</evidence>
<dbReference type="EMBL" id="RRCF01000001">
    <property type="protein sequence ID" value="RRJ23021.1"/>
    <property type="molecule type" value="Genomic_DNA"/>
</dbReference>
<dbReference type="Gene3D" id="3.10.450.50">
    <property type="match status" value="1"/>
</dbReference>
<evidence type="ECO:0000313" key="3">
    <source>
        <dbReference type="Proteomes" id="UP000276260"/>
    </source>
</evidence>
<dbReference type="Proteomes" id="UP000276260">
    <property type="component" value="Unassembled WGS sequence"/>
</dbReference>
<gene>
    <name evidence="2" type="ORF">EIK76_02740</name>
</gene>
<evidence type="ECO:0000313" key="2">
    <source>
        <dbReference type="EMBL" id="RRJ23021.1"/>
    </source>
</evidence>
<reference evidence="2 3" key="1">
    <citation type="submission" date="2018-11" db="EMBL/GenBank/DDBJ databases">
        <title>Draft genome analysis of Rheinheimera mesophila isolated from an industrial waste site.</title>
        <authorList>
            <person name="Yu Q."/>
            <person name="Qi Y."/>
            <person name="Zhang H."/>
            <person name="Lu Y."/>
            <person name="Pu J."/>
        </authorList>
    </citation>
    <scope>NUCLEOTIDE SEQUENCE [LARGE SCALE GENOMIC DNA]</scope>
    <source>
        <strain evidence="2 3">IITR13</strain>
    </source>
</reference>
<organism evidence="2 3">
    <name type="scientific">Rheinheimera mesophila</name>
    <dbReference type="NCBI Taxonomy" id="1547515"/>
    <lineage>
        <taxon>Bacteria</taxon>
        <taxon>Pseudomonadati</taxon>
        <taxon>Pseudomonadota</taxon>
        <taxon>Gammaproteobacteria</taxon>
        <taxon>Chromatiales</taxon>
        <taxon>Chromatiaceae</taxon>
        <taxon>Rheinheimera</taxon>
    </lineage>
</organism>
<name>A0A3P3QP78_9GAMM</name>
<protein>
    <submittedName>
        <fullName evidence="2">Nuclear transport factor 2 family protein</fullName>
    </submittedName>
</protein>
<dbReference type="SUPFAM" id="SSF54427">
    <property type="entry name" value="NTF2-like"/>
    <property type="match status" value="1"/>
</dbReference>
<comment type="caution">
    <text evidence="2">The sequence shown here is derived from an EMBL/GenBank/DDBJ whole genome shotgun (WGS) entry which is preliminary data.</text>
</comment>
<dbReference type="RefSeq" id="WP_046519329.1">
    <property type="nucleotide sequence ID" value="NZ_LAVS01000010.1"/>
</dbReference>
<accession>A0A3P3QP78</accession>
<dbReference type="AlphaFoldDB" id="A0A3P3QP78"/>
<sequence>MSEINATERLERFLNFYNNLSQSNLDSLVELYANNVEFIDPVHHMLGLEQLQQYFSHAYARLSSCHFVATSKIANQDQGCLSWVMTFTHEAIGNGKPISVHGCSVVHWNSEGKIAYHRDYYDLNEMVLEHIPLLGFITKKVKQKMANNSTTQTT</sequence>